<sequence length="72" mass="8011">MVSDAEKKYFEIMRKKSGQERLKIAMQLRAAVLELAKTAIIDANPKISSKALRNKLQERIYGTSGIIKGSSS</sequence>
<name>A0A2M7D8G0_9BACT</name>
<dbReference type="Proteomes" id="UP000230304">
    <property type="component" value="Unassembled WGS sequence"/>
</dbReference>
<accession>A0A2M7D8G0</accession>
<dbReference type="AlphaFoldDB" id="A0A2M7D8G0"/>
<protein>
    <submittedName>
        <fullName evidence="1">Uncharacterized protein</fullName>
    </submittedName>
</protein>
<evidence type="ECO:0000313" key="2">
    <source>
        <dbReference type="Proteomes" id="UP000230304"/>
    </source>
</evidence>
<reference evidence="2" key="1">
    <citation type="submission" date="2017-09" db="EMBL/GenBank/DDBJ databases">
        <title>Depth-based differentiation of microbial function through sediment-hosted aquifers and enrichment of novel symbionts in the deep terrestrial subsurface.</title>
        <authorList>
            <person name="Probst A.J."/>
            <person name="Ladd B."/>
            <person name="Jarett J.K."/>
            <person name="Geller-Mcgrath D.E."/>
            <person name="Sieber C.M.K."/>
            <person name="Emerson J.B."/>
            <person name="Anantharaman K."/>
            <person name="Thomas B.C."/>
            <person name="Malmstrom R."/>
            <person name="Stieglmeier M."/>
            <person name="Klingl A."/>
            <person name="Woyke T."/>
            <person name="Ryan C.M."/>
            <person name="Banfield J.F."/>
        </authorList>
    </citation>
    <scope>NUCLEOTIDE SEQUENCE [LARGE SCALE GENOMIC DNA]</scope>
</reference>
<gene>
    <name evidence="1" type="ORF">COS26_00475</name>
</gene>
<comment type="caution">
    <text evidence="1">The sequence shown here is derived from an EMBL/GenBank/DDBJ whole genome shotgun (WGS) entry which is preliminary data.</text>
</comment>
<proteinExistence type="predicted"/>
<evidence type="ECO:0000313" key="1">
    <source>
        <dbReference type="EMBL" id="PIV43460.1"/>
    </source>
</evidence>
<organism evidence="1 2">
    <name type="scientific">Candidatus Nealsonbacteria bacterium CG02_land_8_20_14_3_00_40_11</name>
    <dbReference type="NCBI Taxonomy" id="1974700"/>
    <lineage>
        <taxon>Bacteria</taxon>
        <taxon>Candidatus Nealsoniibacteriota</taxon>
    </lineage>
</organism>
<dbReference type="EMBL" id="PEUA01000011">
    <property type="protein sequence ID" value="PIV43460.1"/>
    <property type="molecule type" value="Genomic_DNA"/>
</dbReference>